<dbReference type="GO" id="GO:0052621">
    <property type="term" value="F:diguanylate cyclase activity"/>
    <property type="evidence" value="ECO:0007669"/>
    <property type="project" value="UniProtKB-EC"/>
</dbReference>
<dbReference type="PANTHER" id="PTHR44757">
    <property type="entry name" value="DIGUANYLATE CYCLASE DGCP"/>
    <property type="match status" value="1"/>
</dbReference>
<dbReference type="EMBL" id="JBHSEI010000015">
    <property type="protein sequence ID" value="MFC4640159.1"/>
    <property type="molecule type" value="Genomic_DNA"/>
</dbReference>
<dbReference type="Gene3D" id="3.30.450.20">
    <property type="entry name" value="PAS domain"/>
    <property type="match status" value="1"/>
</dbReference>
<dbReference type="PANTHER" id="PTHR44757:SF2">
    <property type="entry name" value="BIOFILM ARCHITECTURE MAINTENANCE PROTEIN MBAA"/>
    <property type="match status" value="1"/>
</dbReference>
<dbReference type="Gene3D" id="3.30.450.40">
    <property type="match status" value="1"/>
</dbReference>
<dbReference type="EC" id="2.7.7.65" evidence="4"/>
<keyword evidence="1" id="KW-0812">Transmembrane</keyword>
<dbReference type="SMART" id="SM00065">
    <property type="entry name" value="GAF"/>
    <property type="match status" value="1"/>
</dbReference>
<feature type="domain" description="GGDEF" evidence="3">
    <location>
        <begin position="672"/>
        <end position="803"/>
    </location>
</feature>
<dbReference type="PROSITE" id="PS50887">
    <property type="entry name" value="GGDEF"/>
    <property type="match status" value="1"/>
</dbReference>
<dbReference type="Proteomes" id="UP001595952">
    <property type="component" value="Unassembled WGS sequence"/>
</dbReference>
<dbReference type="CDD" id="cd00130">
    <property type="entry name" value="PAS"/>
    <property type="match status" value="1"/>
</dbReference>
<dbReference type="RefSeq" id="WP_380063144.1">
    <property type="nucleotide sequence ID" value="NZ_JBHSEI010000015.1"/>
</dbReference>
<sequence length="805" mass="87398">MPNLRRVAWGVLVTIALIGVWSNASLERDTSTLLAETAVMNIADRQRVYAEEVARHAWQLVTALSTPDRQQARARLKRSVASMREGHGAWLHATAPADPQASVSPLFSRLDVEVQGYLAAANSILLTPDEQLKRRNSDIRWLEQQATGPLINVLDQAITALEDQGEAHIRSMKAAARLRLLCVIALLIILAQGVFRPLERRIRRVQAELTAERDFAQQVMTTAAQGLTVTGAQGRFEYVNPAFARLLGVEAHTLLGRTPFDVTFPDTHQVLREALLQRSKGETTTYETQLRHTDGGAVPVLITGAPRVVGGLRAGSIASVTDLTEQKRNEQTVRTLAALSHSLEQEQTPEGVARRALHLLSQAMDLEWLTLYRLDGEQLVPQMTCGELPTGRAAPRLTIGRDAGLIRDSLAGRAQYLSGAQQTPFPDLGVSSAALVPLPPGQDPVTHLLCAARTGASRPWTPPERALLETAARSVAAALRRAELHLEAQDAAAFAQTLLAISALVESEFDPGAVAAEVLNLLGPALDMNRASVLLARADYVEVVSAWPADEPVLNVPAAQDSASWRSAGEHAVTIVDGPALGAPTSVAWVVLATVQETEFLLVGSRPQPSTSWSQRDRALLAAAARTVRVAWDRQGRFRQVEQAALTDALTGLGNRRALNHALDELSAHSAEPFGLLSVDLDGLKQINDTYGHDCGDRLLQEFARALKDSFREHDLVFRLGGDEFMVLLPGCRQEQAQSMLDRVQAASERMRLLPNLMGCGASSGAAFYPDDGLVLTSLVACADERMYAHKRQRKHRLVAGQARG</sequence>
<comment type="caution">
    <text evidence="4">The sequence shown here is derived from an EMBL/GenBank/DDBJ whole genome shotgun (WGS) entry which is preliminary data.</text>
</comment>
<dbReference type="InterPro" id="IPR052155">
    <property type="entry name" value="Biofilm_reg_signaling"/>
</dbReference>
<dbReference type="SUPFAM" id="SSF55073">
    <property type="entry name" value="Nucleotide cyclase"/>
    <property type="match status" value="1"/>
</dbReference>
<dbReference type="SMART" id="SM00267">
    <property type="entry name" value="GGDEF"/>
    <property type="match status" value="1"/>
</dbReference>
<dbReference type="InterPro" id="IPR000014">
    <property type="entry name" value="PAS"/>
</dbReference>
<reference evidence="5" key="1">
    <citation type="journal article" date="2019" name="Int. J. Syst. Evol. Microbiol.">
        <title>The Global Catalogue of Microorganisms (GCM) 10K type strain sequencing project: providing services to taxonomists for standard genome sequencing and annotation.</title>
        <authorList>
            <consortium name="The Broad Institute Genomics Platform"/>
            <consortium name="The Broad Institute Genome Sequencing Center for Infectious Disease"/>
            <person name="Wu L."/>
            <person name="Ma J."/>
        </authorList>
    </citation>
    <scope>NUCLEOTIDE SEQUENCE [LARGE SCALE GENOMIC DNA]</scope>
    <source>
        <strain evidence="5">CCUG 55995</strain>
    </source>
</reference>
<dbReference type="SMART" id="SM00091">
    <property type="entry name" value="PAS"/>
    <property type="match status" value="1"/>
</dbReference>
<evidence type="ECO:0000259" key="2">
    <source>
        <dbReference type="PROSITE" id="PS50112"/>
    </source>
</evidence>
<accession>A0ABV9IFG1</accession>
<dbReference type="NCBIfam" id="TIGR00229">
    <property type="entry name" value="sensory_box"/>
    <property type="match status" value="1"/>
</dbReference>
<dbReference type="InterPro" id="IPR029016">
    <property type="entry name" value="GAF-like_dom_sf"/>
</dbReference>
<dbReference type="PROSITE" id="PS50112">
    <property type="entry name" value="PAS"/>
    <property type="match status" value="1"/>
</dbReference>
<keyword evidence="4" id="KW-0548">Nucleotidyltransferase</keyword>
<evidence type="ECO:0000313" key="4">
    <source>
        <dbReference type="EMBL" id="MFC4640159.1"/>
    </source>
</evidence>
<keyword evidence="1" id="KW-0472">Membrane</keyword>
<dbReference type="Pfam" id="PF01590">
    <property type="entry name" value="GAF"/>
    <property type="match status" value="1"/>
</dbReference>
<dbReference type="InterPro" id="IPR003018">
    <property type="entry name" value="GAF"/>
</dbReference>
<dbReference type="NCBIfam" id="TIGR00254">
    <property type="entry name" value="GGDEF"/>
    <property type="match status" value="1"/>
</dbReference>
<evidence type="ECO:0000256" key="1">
    <source>
        <dbReference type="SAM" id="Phobius"/>
    </source>
</evidence>
<name>A0ABV9IFG1_9DEIO</name>
<dbReference type="InterPro" id="IPR043128">
    <property type="entry name" value="Rev_trsase/Diguanyl_cyclase"/>
</dbReference>
<keyword evidence="4" id="KW-0808">Transferase</keyword>
<keyword evidence="1" id="KW-1133">Transmembrane helix</keyword>
<protein>
    <submittedName>
        <fullName evidence="4">Diguanylate cyclase domain-containing protein</fullName>
        <ecNumber evidence="4">2.7.7.65</ecNumber>
    </submittedName>
</protein>
<keyword evidence="5" id="KW-1185">Reference proteome</keyword>
<organism evidence="4 5">
    <name type="scientific">Deinococcus hohokamensis</name>
    <dbReference type="NCBI Taxonomy" id="309883"/>
    <lineage>
        <taxon>Bacteria</taxon>
        <taxon>Thermotogati</taxon>
        <taxon>Deinococcota</taxon>
        <taxon>Deinococci</taxon>
        <taxon>Deinococcales</taxon>
        <taxon>Deinococcaceae</taxon>
        <taxon>Deinococcus</taxon>
    </lineage>
</organism>
<dbReference type="InterPro" id="IPR013656">
    <property type="entry name" value="PAS_4"/>
</dbReference>
<dbReference type="CDD" id="cd01949">
    <property type="entry name" value="GGDEF"/>
    <property type="match status" value="1"/>
</dbReference>
<proteinExistence type="predicted"/>
<dbReference type="Gene3D" id="3.30.70.270">
    <property type="match status" value="1"/>
</dbReference>
<dbReference type="Pfam" id="PF00990">
    <property type="entry name" value="GGDEF"/>
    <property type="match status" value="1"/>
</dbReference>
<dbReference type="InterPro" id="IPR029787">
    <property type="entry name" value="Nucleotide_cyclase"/>
</dbReference>
<dbReference type="InterPro" id="IPR035965">
    <property type="entry name" value="PAS-like_dom_sf"/>
</dbReference>
<gene>
    <name evidence="4" type="ORF">ACFO0D_17665</name>
</gene>
<evidence type="ECO:0000259" key="3">
    <source>
        <dbReference type="PROSITE" id="PS50887"/>
    </source>
</evidence>
<dbReference type="SUPFAM" id="SSF55785">
    <property type="entry name" value="PYP-like sensor domain (PAS domain)"/>
    <property type="match status" value="1"/>
</dbReference>
<dbReference type="SUPFAM" id="SSF55781">
    <property type="entry name" value="GAF domain-like"/>
    <property type="match status" value="1"/>
</dbReference>
<dbReference type="InterPro" id="IPR000160">
    <property type="entry name" value="GGDEF_dom"/>
</dbReference>
<evidence type="ECO:0000313" key="5">
    <source>
        <dbReference type="Proteomes" id="UP001595952"/>
    </source>
</evidence>
<feature type="transmembrane region" description="Helical" evidence="1">
    <location>
        <begin position="178"/>
        <end position="195"/>
    </location>
</feature>
<dbReference type="Pfam" id="PF08448">
    <property type="entry name" value="PAS_4"/>
    <property type="match status" value="1"/>
</dbReference>
<feature type="domain" description="PAS" evidence="2">
    <location>
        <begin position="212"/>
        <end position="282"/>
    </location>
</feature>